<dbReference type="KEGG" id="ahm:TL08_12080"/>
<dbReference type="InterPro" id="IPR016064">
    <property type="entry name" value="NAD/diacylglycerol_kinase_sf"/>
</dbReference>
<protein>
    <submittedName>
        <fullName evidence="8">Sphingosine/diacylglycerol kinase-like enzyme</fullName>
    </submittedName>
</protein>
<evidence type="ECO:0000313" key="8">
    <source>
        <dbReference type="EMBL" id="AOS63230.1"/>
    </source>
</evidence>
<dbReference type="InterPro" id="IPR036938">
    <property type="entry name" value="PAP2/HPO_sf"/>
</dbReference>
<keyword evidence="8" id="KW-0418">Kinase</keyword>
<evidence type="ECO:0000256" key="2">
    <source>
        <dbReference type="ARBA" id="ARBA00022475"/>
    </source>
</evidence>
<dbReference type="PANTHER" id="PTHR14969">
    <property type="entry name" value="SPHINGOSINE-1-PHOSPHATE PHOSPHOHYDROLASE"/>
    <property type="match status" value="1"/>
</dbReference>
<dbReference type="InterPro" id="IPR017438">
    <property type="entry name" value="ATP-NAD_kinase_N"/>
</dbReference>
<keyword evidence="6" id="KW-0472">Membrane</keyword>
<dbReference type="SMART" id="SM00046">
    <property type="entry name" value="DAGKc"/>
    <property type="match status" value="1"/>
</dbReference>
<dbReference type="InterPro" id="IPR000326">
    <property type="entry name" value="PAP2/HPO"/>
</dbReference>
<dbReference type="PANTHER" id="PTHR14969:SF62">
    <property type="entry name" value="DECAPRENYLPHOSPHORYL-5-PHOSPHORIBOSE PHOSPHATASE RV3807C-RELATED"/>
    <property type="match status" value="1"/>
</dbReference>
<feature type="domain" description="DAGKc" evidence="7">
    <location>
        <begin position="199"/>
        <end position="326"/>
    </location>
</feature>
<reference evidence="9" key="1">
    <citation type="submission" date="2016-03" db="EMBL/GenBank/DDBJ databases">
        <title>Complete genome sequence of the type strain Actinoalloteichus hymeniacidonis DSM 45092.</title>
        <authorList>
            <person name="Schaffert L."/>
            <person name="Albersmeier A."/>
            <person name="Winkler A."/>
            <person name="Kalinowski J."/>
            <person name="Zotchev S."/>
            <person name="Ruckert C."/>
        </authorList>
    </citation>
    <scope>NUCLEOTIDE SEQUENCE [LARGE SCALE GENOMIC DNA]</scope>
    <source>
        <strain evidence="9">HPA177(T) (DSM 45092(T))</strain>
    </source>
</reference>
<dbReference type="CDD" id="cd01610">
    <property type="entry name" value="PAP2_like"/>
    <property type="match status" value="1"/>
</dbReference>
<evidence type="ECO:0000256" key="3">
    <source>
        <dbReference type="ARBA" id="ARBA00022692"/>
    </source>
</evidence>
<organism evidence="8 9">
    <name type="scientific">Actinoalloteichus hymeniacidonis</name>
    <dbReference type="NCBI Taxonomy" id="340345"/>
    <lineage>
        <taxon>Bacteria</taxon>
        <taxon>Bacillati</taxon>
        <taxon>Actinomycetota</taxon>
        <taxon>Actinomycetes</taxon>
        <taxon>Pseudonocardiales</taxon>
        <taxon>Pseudonocardiaceae</taxon>
        <taxon>Actinoalloteichus</taxon>
    </lineage>
</organism>
<keyword evidence="3" id="KW-0812">Transmembrane</keyword>
<keyword evidence="2" id="KW-1003">Cell membrane</keyword>
<dbReference type="GO" id="GO:0016787">
    <property type="term" value="F:hydrolase activity"/>
    <property type="evidence" value="ECO:0007669"/>
    <property type="project" value="UniProtKB-KW"/>
</dbReference>
<keyword evidence="4" id="KW-0378">Hydrolase</keyword>
<gene>
    <name evidence="8" type="ORF">TL08_12080</name>
</gene>
<dbReference type="EMBL" id="CP014859">
    <property type="protein sequence ID" value="AOS63230.1"/>
    <property type="molecule type" value="Genomic_DNA"/>
</dbReference>
<keyword evidence="5" id="KW-1133">Transmembrane helix</keyword>
<dbReference type="Proteomes" id="UP000095210">
    <property type="component" value="Chromosome"/>
</dbReference>
<keyword evidence="8" id="KW-0808">Transferase</keyword>
<evidence type="ECO:0000256" key="6">
    <source>
        <dbReference type="ARBA" id="ARBA00023136"/>
    </source>
</evidence>
<evidence type="ECO:0000256" key="1">
    <source>
        <dbReference type="ARBA" id="ARBA00004651"/>
    </source>
</evidence>
<dbReference type="PROSITE" id="PS50146">
    <property type="entry name" value="DAGK"/>
    <property type="match status" value="1"/>
</dbReference>
<dbReference type="GO" id="GO:0005886">
    <property type="term" value="C:plasma membrane"/>
    <property type="evidence" value="ECO:0007669"/>
    <property type="project" value="UniProtKB-SubCell"/>
</dbReference>
<dbReference type="Gene3D" id="2.60.200.40">
    <property type="match status" value="1"/>
</dbReference>
<dbReference type="SUPFAM" id="SSF48317">
    <property type="entry name" value="Acid phosphatase/Vanadium-dependent haloperoxidase"/>
    <property type="match status" value="1"/>
</dbReference>
<proteinExistence type="predicted"/>
<dbReference type="RefSeq" id="WP_069848910.1">
    <property type="nucleotide sequence ID" value="NZ_CP014859.1"/>
</dbReference>
<sequence length="499" mass="53566">MWNWLRSVAGGIDRVDRDLVRRSSRLPRTPADPLMKELGNAANHSLLWVTAAAVLAVRKGPTRRAAWRGLAAIAGVSTIANAVAKPLFPRRRPAVDLLPEHRRYRYRPRSSSFPSGHAASATAFATAVAMESPRAAMVVAPVAAAVAVSRVHTGVHWPSDVLGGAVLGAAVAGATRRWWPVSEEVYDGPGVEIDLPKLGDGDGLVLLINPGSGVEGEDASEHLAQAWPSATVVYPKEGADLVEQLAEVVDDLGSSVRAIGVSGGDGTVAAVASVAAVRKLPLLVIPGGTLNHFARDIRVDGPTAATLAAEQGTGIEVDLGSVEIDGRTDRWFLNTASLGGYPDMVRYREQREDRWGKWPAAGAALVRVLRESRPMTVRIDGRVRRVWLLFVGNGAYQPRGFAPMLRGGLHHGTLDVRYVRADVPFSRLRFVLAAMTGALHHSRTYVQRSCAELTVQVAGDPVLPATDGEVGPAGRRFRFAAHFGVLQVYRPRLSRAMRD</sequence>
<name>A0AAC9HRM0_9PSEU</name>
<dbReference type="InterPro" id="IPR001206">
    <property type="entry name" value="Diacylglycerol_kinase_cat_dom"/>
</dbReference>
<evidence type="ECO:0000256" key="4">
    <source>
        <dbReference type="ARBA" id="ARBA00022801"/>
    </source>
</evidence>
<dbReference type="AlphaFoldDB" id="A0AAC9HRM0"/>
<dbReference type="Pfam" id="PF01569">
    <property type="entry name" value="PAP2"/>
    <property type="match status" value="1"/>
</dbReference>
<accession>A0AAC9HRM0</accession>
<evidence type="ECO:0000256" key="5">
    <source>
        <dbReference type="ARBA" id="ARBA00022989"/>
    </source>
</evidence>
<dbReference type="GO" id="GO:0016301">
    <property type="term" value="F:kinase activity"/>
    <property type="evidence" value="ECO:0007669"/>
    <property type="project" value="UniProtKB-KW"/>
</dbReference>
<dbReference type="Pfam" id="PF00781">
    <property type="entry name" value="DAGK_cat"/>
    <property type="match status" value="1"/>
</dbReference>
<dbReference type="Gene3D" id="3.40.50.10330">
    <property type="entry name" value="Probable inorganic polyphosphate/atp-NAD kinase, domain 1"/>
    <property type="match status" value="1"/>
</dbReference>
<dbReference type="SMART" id="SM00014">
    <property type="entry name" value="acidPPc"/>
    <property type="match status" value="1"/>
</dbReference>
<comment type="subcellular location">
    <subcellularLocation>
        <location evidence="1">Cell membrane</location>
        <topology evidence="1">Multi-pass membrane protein</topology>
    </subcellularLocation>
</comment>
<dbReference type="Gene3D" id="1.20.144.10">
    <property type="entry name" value="Phosphatidic acid phosphatase type 2/haloperoxidase"/>
    <property type="match status" value="1"/>
</dbReference>
<dbReference type="SUPFAM" id="SSF111331">
    <property type="entry name" value="NAD kinase/diacylglycerol kinase-like"/>
    <property type="match status" value="1"/>
</dbReference>
<evidence type="ECO:0000259" key="7">
    <source>
        <dbReference type="PROSITE" id="PS50146"/>
    </source>
</evidence>
<keyword evidence="9" id="KW-1185">Reference proteome</keyword>
<evidence type="ECO:0000313" key="9">
    <source>
        <dbReference type="Proteomes" id="UP000095210"/>
    </source>
</evidence>